<gene>
    <name evidence="1" type="primary">IAA33-1</name>
    <name evidence="1" type="ORF">SELMODRAFT_451390</name>
</gene>
<dbReference type="InParanoid" id="D8RVC8"/>
<dbReference type="Proteomes" id="UP000001514">
    <property type="component" value="Unassembled WGS sequence"/>
</dbReference>
<accession>D8RVC8</accession>
<proteinExistence type="predicted"/>
<protein>
    <submittedName>
        <fullName evidence="1">Uncharacterized protein IAA33-1</fullName>
    </submittedName>
</protein>
<dbReference type="FunCoup" id="D8RVC8">
    <property type="interactions" value="38"/>
</dbReference>
<dbReference type="STRING" id="88036.D8RVC8"/>
<organism evidence="2">
    <name type="scientific">Selaginella moellendorffii</name>
    <name type="common">Spikemoss</name>
    <dbReference type="NCBI Taxonomy" id="88036"/>
    <lineage>
        <taxon>Eukaryota</taxon>
        <taxon>Viridiplantae</taxon>
        <taxon>Streptophyta</taxon>
        <taxon>Embryophyta</taxon>
        <taxon>Tracheophyta</taxon>
        <taxon>Lycopodiopsida</taxon>
        <taxon>Selaginellales</taxon>
        <taxon>Selaginellaceae</taxon>
        <taxon>Selaginella</taxon>
    </lineage>
</organism>
<dbReference type="Gramene" id="EFJ23932">
    <property type="protein sequence ID" value="EFJ23932"/>
    <property type="gene ID" value="SELMODRAFT_451390"/>
</dbReference>
<dbReference type="eggNOG" id="ENOG502S02T">
    <property type="taxonomic scope" value="Eukaryota"/>
</dbReference>
<dbReference type="KEGG" id="smo:SELMODRAFT_451390"/>
<evidence type="ECO:0000313" key="1">
    <source>
        <dbReference type="EMBL" id="EFJ23932.1"/>
    </source>
</evidence>
<dbReference type="EMBL" id="GL377591">
    <property type="protein sequence ID" value="EFJ23932.1"/>
    <property type="molecule type" value="Genomic_DNA"/>
</dbReference>
<name>D8RVC8_SELML</name>
<reference evidence="1 2" key="1">
    <citation type="journal article" date="2011" name="Science">
        <title>The Selaginella genome identifies genetic changes associated with the evolution of vascular plants.</title>
        <authorList>
            <person name="Banks J.A."/>
            <person name="Nishiyama T."/>
            <person name="Hasebe M."/>
            <person name="Bowman J.L."/>
            <person name="Gribskov M."/>
            <person name="dePamphilis C."/>
            <person name="Albert V.A."/>
            <person name="Aono N."/>
            <person name="Aoyama T."/>
            <person name="Ambrose B.A."/>
            <person name="Ashton N.W."/>
            <person name="Axtell M.J."/>
            <person name="Barker E."/>
            <person name="Barker M.S."/>
            <person name="Bennetzen J.L."/>
            <person name="Bonawitz N.D."/>
            <person name="Chapple C."/>
            <person name="Cheng C."/>
            <person name="Correa L.G."/>
            <person name="Dacre M."/>
            <person name="DeBarry J."/>
            <person name="Dreyer I."/>
            <person name="Elias M."/>
            <person name="Engstrom E.M."/>
            <person name="Estelle M."/>
            <person name="Feng L."/>
            <person name="Finet C."/>
            <person name="Floyd S.K."/>
            <person name="Frommer W.B."/>
            <person name="Fujita T."/>
            <person name="Gramzow L."/>
            <person name="Gutensohn M."/>
            <person name="Harholt J."/>
            <person name="Hattori M."/>
            <person name="Heyl A."/>
            <person name="Hirai T."/>
            <person name="Hiwatashi Y."/>
            <person name="Ishikawa M."/>
            <person name="Iwata M."/>
            <person name="Karol K.G."/>
            <person name="Koehler B."/>
            <person name="Kolukisaoglu U."/>
            <person name="Kubo M."/>
            <person name="Kurata T."/>
            <person name="Lalonde S."/>
            <person name="Li K."/>
            <person name="Li Y."/>
            <person name="Litt A."/>
            <person name="Lyons E."/>
            <person name="Manning G."/>
            <person name="Maruyama T."/>
            <person name="Michael T.P."/>
            <person name="Mikami K."/>
            <person name="Miyazaki S."/>
            <person name="Morinaga S."/>
            <person name="Murata T."/>
            <person name="Mueller-Roeber B."/>
            <person name="Nelson D.R."/>
            <person name="Obara M."/>
            <person name="Oguri Y."/>
            <person name="Olmstead R.G."/>
            <person name="Onodera N."/>
            <person name="Petersen B.L."/>
            <person name="Pils B."/>
            <person name="Prigge M."/>
            <person name="Rensing S.A."/>
            <person name="Riano-Pachon D.M."/>
            <person name="Roberts A.W."/>
            <person name="Sato Y."/>
            <person name="Scheller H.V."/>
            <person name="Schulz B."/>
            <person name="Schulz C."/>
            <person name="Shakirov E.V."/>
            <person name="Shibagaki N."/>
            <person name="Shinohara N."/>
            <person name="Shippen D.E."/>
            <person name="Soerensen I."/>
            <person name="Sotooka R."/>
            <person name="Sugimoto N."/>
            <person name="Sugita M."/>
            <person name="Sumikawa N."/>
            <person name="Tanurdzic M."/>
            <person name="Theissen G."/>
            <person name="Ulvskov P."/>
            <person name="Wakazuki S."/>
            <person name="Weng J.K."/>
            <person name="Willats W.W."/>
            <person name="Wipf D."/>
            <person name="Wolf P.G."/>
            <person name="Yang L."/>
            <person name="Zimmer A.D."/>
            <person name="Zhu Q."/>
            <person name="Mitros T."/>
            <person name="Hellsten U."/>
            <person name="Loque D."/>
            <person name="Otillar R."/>
            <person name="Salamov A."/>
            <person name="Schmutz J."/>
            <person name="Shapiro H."/>
            <person name="Lindquist E."/>
            <person name="Lucas S."/>
            <person name="Rokhsar D."/>
            <person name="Grigoriev I.V."/>
        </authorList>
    </citation>
    <scope>NUCLEOTIDE SEQUENCE [LARGE SCALE GENOMIC DNA]</scope>
</reference>
<dbReference type="AlphaFoldDB" id="D8RVC8"/>
<keyword evidence="2" id="KW-1185">Reference proteome</keyword>
<dbReference type="HOGENOM" id="CLU_1301551_0_0_1"/>
<dbReference type="Gene3D" id="3.10.20.90">
    <property type="entry name" value="Phosphatidylinositol 3-kinase Catalytic Subunit, Chain A, domain 1"/>
    <property type="match status" value="1"/>
</dbReference>
<sequence>MSQDVTDNGNARIIGSKKAEGKSFVEWRPEMSQAAALPSSSLVLSHGWKNQTTSYFTGLNANFRPDMNFPLPQQGWNLPSSSVGLGLHNPGGGENLFLGRPPEQTRVITVVMEGRSIDGRICLSDYDGYGSFAAALRSMFGPEEEASTAAAEQACSLSNAIPHHIIAYEDAEGDLLLAGGARIFYSFLRENTVNVSLPGLALLCQFLLLEYV</sequence>
<evidence type="ECO:0000313" key="2">
    <source>
        <dbReference type="Proteomes" id="UP000001514"/>
    </source>
</evidence>